<dbReference type="InterPro" id="IPR003367">
    <property type="entry name" value="Thrombospondin_3-like_rpt"/>
</dbReference>
<dbReference type="InterPro" id="IPR018087">
    <property type="entry name" value="Glyco_hydro_5_CS"/>
</dbReference>
<evidence type="ECO:0000313" key="5">
    <source>
        <dbReference type="EMBL" id="KKN51898.1"/>
    </source>
</evidence>
<dbReference type="GO" id="GO:0004553">
    <property type="term" value="F:hydrolase activity, hydrolyzing O-glycosyl compounds"/>
    <property type="evidence" value="ECO:0007669"/>
    <property type="project" value="InterPro"/>
</dbReference>
<dbReference type="Pfam" id="PF00150">
    <property type="entry name" value="Cellulase"/>
    <property type="match status" value="1"/>
</dbReference>
<keyword evidence="3" id="KW-0326">Glycosidase</keyword>
<dbReference type="GO" id="GO:0005576">
    <property type="term" value="C:extracellular region"/>
    <property type="evidence" value="ECO:0007669"/>
    <property type="project" value="InterPro"/>
</dbReference>
<gene>
    <name evidence="5" type="ORF">LCGC14_0617940</name>
</gene>
<name>A0A0F9UE75_9ZZZZ</name>
<dbReference type="SUPFAM" id="SSF103647">
    <property type="entry name" value="TSP type-3 repeat"/>
    <property type="match status" value="1"/>
</dbReference>
<dbReference type="SUPFAM" id="SSF51445">
    <property type="entry name" value="(Trans)glycosidases"/>
    <property type="match status" value="1"/>
</dbReference>
<dbReference type="Gene3D" id="2.10.10.20">
    <property type="entry name" value="Carbohydrate-binding module superfamily 5/12"/>
    <property type="match status" value="1"/>
</dbReference>
<dbReference type="InterPro" id="IPR003610">
    <property type="entry name" value="CBM5/12"/>
</dbReference>
<dbReference type="GO" id="GO:0007155">
    <property type="term" value="P:cell adhesion"/>
    <property type="evidence" value="ECO:0007669"/>
    <property type="project" value="InterPro"/>
</dbReference>
<dbReference type="Pfam" id="PF14600">
    <property type="entry name" value="CBM_5_12_2"/>
    <property type="match status" value="1"/>
</dbReference>
<organism evidence="5">
    <name type="scientific">marine sediment metagenome</name>
    <dbReference type="NCBI Taxonomy" id="412755"/>
    <lineage>
        <taxon>unclassified sequences</taxon>
        <taxon>metagenomes</taxon>
        <taxon>ecological metagenomes</taxon>
    </lineage>
</organism>
<dbReference type="Gene3D" id="3.20.20.80">
    <property type="entry name" value="Glycosidases"/>
    <property type="match status" value="1"/>
</dbReference>
<protein>
    <recommendedName>
        <fullName evidence="4">Chitin-binding type-3 domain-containing protein</fullName>
    </recommendedName>
</protein>
<dbReference type="AlphaFoldDB" id="A0A0F9UE75"/>
<evidence type="ECO:0000256" key="2">
    <source>
        <dbReference type="ARBA" id="ARBA00022801"/>
    </source>
</evidence>
<keyword evidence="1" id="KW-0732">Signal</keyword>
<dbReference type="SUPFAM" id="SSF51055">
    <property type="entry name" value="Carbohydrate binding domain"/>
    <property type="match status" value="1"/>
</dbReference>
<dbReference type="GO" id="GO:0030246">
    <property type="term" value="F:carbohydrate binding"/>
    <property type="evidence" value="ECO:0007669"/>
    <property type="project" value="InterPro"/>
</dbReference>
<dbReference type="EMBL" id="LAZR01001043">
    <property type="protein sequence ID" value="KKN51898.1"/>
    <property type="molecule type" value="Genomic_DNA"/>
</dbReference>
<dbReference type="SMART" id="SM00495">
    <property type="entry name" value="ChtBD3"/>
    <property type="match status" value="1"/>
</dbReference>
<keyword evidence="2" id="KW-0378">Hydrolase</keyword>
<dbReference type="PANTHER" id="PTHR34142:SF1">
    <property type="entry name" value="GLYCOSIDE HYDROLASE FAMILY 5 DOMAIN-CONTAINING PROTEIN"/>
    <property type="match status" value="1"/>
</dbReference>
<evidence type="ECO:0000256" key="3">
    <source>
        <dbReference type="ARBA" id="ARBA00023295"/>
    </source>
</evidence>
<proteinExistence type="predicted"/>
<reference evidence="5" key="1">
    <citation type="journal article" date="2015" name="Nature">
        <title>Complex archaea that bridge the gap between prokaryotes and eukaryotes.</title>
        <authorList>
            <person name="Spang A."/>
            <person name="Saw J.H."/>
            <person name="Jorgensen S.L."/>
            <person name="Zaremba-Niedzwiedzka K."/>
            <person name="Martijn J."/>
            <person name="Lind A.E."/>
            <person name="van Eijk R."/>
            <person name="Schleper C."/>
            <person name="Guy L."/>
            <person name="Ettema T.J."/>
        </authorList>
    </citation>
    <scope>NUCLEOTIDE SEQUENCE</scope>
</reference>
<dbReference type="InterPro" id="IPR001547">
    <property type="entry name" value="Glyco_hydro_5"/>
</dbReference>
<dbReference type="GO" id="GO:0005509">
    <property type="term" value="F:calcium ion binding"/>
    <property type="evidence" value="ECO:0007669"/>
    <property type="project" value="InterPro"/>
</dbReference>
<evidence type="ECO:0000259" key="4">
    <source>
        <dbReference type="SMART" id="SM00495"/>
    </source>
</evidence>
<accession>A0A0F9UE75</accession>
<dbReference type="CDD" id="cd12204">
    <property type="entry name" value="CBD_like"/>
    <property type="match status" value="1"/>
</dbReference>
<dbReference type="InterPro" id="IPR036573">
    <property type="entry name" value="CBM_sf_5/12"/>
</dbReference>
<dbReference type="InterPro" id="IPR028974">
    <property type="entry name" value="TSP_type-3_rpt"/>
</dbReference>
<sequence>MNNSSNNHKRKDFKVASLSLALLLGCSTIANAAVEKLTVSGNQILAGGENTSFAGPSLFWSNTGWGAEKFYTAETVAKAKTEFNATLIRAAIGHGTSTGGSLSFDWEGNMSRLDTVVNAAISEDMYVIIDFHSHEAHTDQATAIRFFEDVATKYGQYDNVIYEIYNEPLQISWVNDIKPYAETVIDKIRAIDPDNLIVVGTPTWSQDVDVASQNPIDRANIAYTLHFYAGTHGQSYRNKAQTALDNGIALFATEWGTVNADGNGGVNINETDAWMAFFKTNNISHANWALNDKNEGASLFTPGGSWNSLTSSGSKVKEIIQGWSGGSSNVDLDSDGDGVSDSLDQCDNTPAGTTVDSIGCAVTDSDADGISDNVDQCPNTPADEIVNNVGCVVEVVEPQSDADNDGVNDDIDQCPDTPAGTSVDTNGCSVVSSTDCNGINTYPNWVNKDYTGGPFTHNNTDDKMQYQGNAYSANWYTNSLPGSDASWTLLYTCN</sequence>
<dbReference type="InterPro" id="IPR032798">
    <property type="entry name" value="CBM_5_12_2"/>
</dbReference>
<evidence type="ECO:0000256" key="1">
    <source>
        <dbReference type="ARBA" id="ARBA00022729"/>
    </source>
</evidence>
<dbReference type="PROSITE" id="PS00659">
    <property type="entry name" value="GLYCOSYL_HYDROL_F5"/>
    <property type="match status" value="1"/>
</dbReference>
<dbReference type="InterPro" id="IPR017853">
    <property type="entry name" value="GH"/>
</dbReference>
<dbReference type="GO" id="GO:0000272">
    <property type="term" value="P:polysaccharide catabolic process"/>
    <property type="evidence" value="ECO:0007669"/>
    <property type="project" value="InterPro"/>
</dbReference>
<feature type="domain" description="Chitin-binding type-3" evidence="4">
    <location>
        <begin position="447"/>
        <end position="490"/>
    </location>
</feature>
<dbReference type="PANTHER" id="PTHR34142">
    <property type="entry name" value="ENDO-BETA-1,4-GLUCANASE A"/>
    <property type="match status" value="1"/>
</dbReference>
<dbReference type="Pfam" id="PF02412">
    <property type="entry name" value="TSP_3"/>
    <property type="match status" value="3"/>
</dbReference>
<comment type="caution">
    <text evidence="5">The sequence shown here is derived from an EMBL/GenBank/DDBJ whole genome shotgun (WGS) entry which is preliminary data.</text>
</comment>